<dbReference type="Gene3D" id="3.40.50.2000">
    <property type="entry name" value="Glycogen Phosphorylase B"/>
    <property type="match status" value="2"/>
</dbReference>
<protein>
    <submittedName>
        <fullName evidence="2">Glycosyltransferase, group 1 family protein</fullName>
    </submittedName>
</protein>
<dbReference type="PANTHER" id="PTHR12526">
    <property type="entry name" value="GLYCOSYLTRANSFERASE"/>
    <property type="match status" value="1"/>
</dbReference>
<proteinExistence type="predicted"/>
<name>A0A2P9HI85_9HYPH</name>
<evidence type="ECO:0000313" key="3">
    <source>
        <dbReference type="Proteomes" id="UP000246073"/>
    </source>
</evidence>
<dbReference type="Proteomes" id="UP000246073">
    <property type="component" value="Unassembled WGS sequence"/>
</dbReference>
<dbReference type="SUPFAM" id="SSF53756">
    <property type="entry name" value="UDP-Glycosyltransferase/glycogen phosphorylase"/>
    <property type="match status" value="1"/>
</dbReference>
<dbReference type="EMBL" id="OOFM01000004">
    <property type="protein sequence ID" value="SPL63834.1"/>
    <property type="molecule type" value="Genomic_DNA"/>
</dbReference>
<organism evidence="2 3">
    <name type="scientific">Ochrobactrum soli</name>
    <dbReference type="NCBI Taxonomy" id="2448455"/>
    <lineage>
        <taxon>Bacteria</taxon>
        <taxon>Pseudomonadati</taxon>
        <taxon>Pseudomonadota</taxon>
        <taxon>Alphaproteobacteria</taxon>
        <taxon>Hyphomicrobiales</taxon>
        <taxon>Brucellaceae</taxon>
        <taxon>Brucella/Ochrobactrum group</taxon>
        <taxon>Ochrobactrum</taxon>
    </lineage>
</organism>
<evidence type="ECO:0000313" key="2">
    <source>
        <dbReference type="EMBL" id="SPL63834.1"/>
    </source>
</evidence>
<dbReference type="CDD" id="cd03801">
    <property type="entry name" value="GT4_PimA-like"/>
    <property type="match status" value="1"/>
</dbReference>
<keyword evidence="2" id="KW-0808">Transferase</keyword>
<evidence type="ECO:0000259" key="1">
    <source>
        <dbReference type="Pfam" id="PF13439"/>
    </source>
</evidence>
<dbReference type="Pfam" id="PF13692">
    <property type="entry name" value="Glyco_trans_1_4"/>
    <property type="match status" value="1"/>
</dbReference>
<sequence>MMDGSVVVTQLGARMHYAVPRIFADRQRLAHFYTDICALQGWPRLLNGLPPTMLPTAVRRLIGRAPQGIPQERMTTFPGFGLHSAVRRLANQTGPKSTANAIWAGQRFGQLVADSGFHGASGVYAFSGEALEQLTAARQAGLWTAVEQMIAPRTVVDQLACEEEVLNPGWHVSAADDVHADDFAARERAEWAIADAVVCPSDFVARHVIEAGCQPDKVVVVPYGVDKRFPLNQSLRAPGPLRVLTVGAVGLRKGSPYVGAVARAVRDIAQFRMVGPIDVQPEAVATLSASVELTGPIPRSEMQAQFEWADVFLLPSLCEGSATAVYEALAAGLPVICTDNTGSVVRHGIDGYIVPIRDVAETAEILKQLTGNPAMLARMSDSARERAADYTVARYGERLVAALSQHTRRLAA</sequence>
<dbReference type="InterPro" id="IPR028098">
    <property type="entry name" value="Glyco_trans_4-like_N"/>
</dbReference>
<dbReference type="GO" id="GO:0016757">
    <property type="term" value="F:glycosyltransferase activity"/>
    <property type="evidence" value="ECO:0007669"/>
    <property type="project" value="UniProtKB-ARBA"/>
</dbReference>
<gene>
    <name evidence="2" type="ORF">OHAE_3766</name>
</gene>
<feature type="domain" description="Glycosyltransferase subfamily 4-like N-terminal" evidence="1">
    <location>
        <begin position="191"/>
        <end position="226"/>
    </location>
</feature>
<dbReference type="AlphaFoldDB" id="A0A2P9HI85"/>
<dbReference type="Pfam" id="PF13439">
    <property type="entry name" value="Glyco_transf_4"/>
    <property type="match status" value="1"/>
</dbReference>
<reference evidence="3" key="1">
    <citation type="submission" date="2017-12" db="EMBL/GenBank/DDBJ databases">
        <authorList>
            <person name="Diaz M."/>
        </authorList>
    </citation>
    <scope>NUCLEOTIDE SEQUENCE [LARGE SCALE GENOMIC DNA]</scope>
    <source>
        <strain evidence="3">FI11154</strain>
    </source>
</reference>
<accession>A0A2P9HI85</accession>